<gene>
    <name evidence="1" type="primary">jg9769</name>
    <name evidence="1" type="ORF">PAEG_LOCUS5519</name>
</gene>
<comment type="caution">
    <text evidence="1">The sequence shown here is derived from an EMBL/GenBank/DDBJ whole genome shotgun (WGS) entry which is preliminary data.</text>
</comment>
<evidence type="ECO:0000313" key="1">
    <source>
        <dbReference type="EMBL" id="CAH2217634.1"/>
    </source>
</evidence>
<accession>A0A8S4QWQ1</accession>
<proteinExistence type="predicted"/>
<evidence type="ECO:0000313" key="2">
    <source>
        <dbReference type="Proteomes" id="UP000838756"/>
    </source>
</evidence>
<organism evidence="1 2">
    <name type="scientific">Pararge aegeria aegeria</name>
    <dbReference type="NCBI Taxonomy" id="348720"/>
    <lineage>
        <taxon>Eukaryota</taxon>
        <taxon>Metazoa</taxon>
        <taxon>Ecdysozoa</taxon>
        <taxon>Arthropoda</taxon>
        <taxon>Hexapoda</taxon>
        <taxon>Insecta</taxon>
        <taxon>Pterygota</taxon>
        <taxon>Neoptera</taxon>
        <taxon>Endopterygota</taxon>
        <taxon>Lepidoptera</taxon>
        <taxon>Glossata</taxon>
        <taxon>Ditrysia</taxon>
        <taxon>Papilionoidea</taxon>
        <taxon>Nymphalidae</taxon>
        <taxon>Satyrinae</taxon>
        <taxon>Satyrini</taxon>
        <taxon>Parargina</taxon>
        <taxon>Pararge</taxon>
    </lineage>
</organism>
<keyword evidence="2" id="KW-1185">Reference proteome</keyword>
<dbReference type="AlphaFoldDB" id="A0A8S4QWQ1"/>
<reference evidence="1" key="1">
    <citation type="submission" date="2022-03" db="EMBL/GenBank/DDBJ databases">
        <authorList>
            <person name="Lindestad O."/>
        </authorList>
    </citation>
    <scope>NUCLEOTIDE SEQUENCE</scope>
</reference>
<feature type="non-terminal residue" evidence="1">
    <location>
        <position position="42"/>
    </location>
</feature>
<dbReference type="Proteomes" id="UP000838756">
    <property type="component" value="Unassembled WGS sequence"/>
</dbReference>
<feature type="non-terminal residue" evidence="1">
    <location>
        <position position="1"/>
    </location>
</feature>
<protein>
    <submittedName>
        <fullName evidence="1">Jg9769 protein</fullName>
    </submittedName>
</protein>
<dbReference type="OrthoDB" id="21221at2759"/>
<dbReference type="EMBL" id="CAKXAJ010018336">
    <property type="protein sequence ID" value="CAH2217634.1"/>
    <property type="molecule type" value="Genomic_DNA"/>
</dbReference>
<name>A0A8S4QWQ1_9NEOP</name>
<sequence>MCGTGGRQVLSAAMANEEGVPVDLYIYDLTNGLAALLSPSIL</sequence>